<evidence type="ECO:0000259" key="4">
    <source>
        <dbReference type="Pfam" id="PF14833"/>
    </source>
</evidence>
<dbReference type="SUPFAM" id="SSF51735">
    <property type="entry name" value="NAD(P)-binding Rossmann-fold domains"/>
    <property type="match status" value="1"/>
</dbReference>
<dbReference type="GO" id="GO:0050661">
    <property type="term" value="F:NADP binding"/>
    <property type="evidence" value="ECO:0007669"/>
    <property type="project" value="InterPro"/>
</dbReference>
<dbReference type="InterPro" id="IPR013328">
    <property type="entry name" value="6PGD_dom2"/>
</dbReference>
<dbReference type="GO" id="GO:0051287">
    <property type="term" value="F:NAD binding"/>
    <property type="evidence" value="ECO:0007669"/>
    <property type="project" value="InterPro"/>
</dbReference>
<organism evidence="5">
    <name type="scientific">freshwater metagenome</name>
    <dbReference type="NCBI Taxonomy" id="449393"/>
    <lineage>
        <taxon>unclassified sequences</taxon>
        <taxon>metagenomes</taxon>
        <taxon>ecological metagenomes</taxon>
    </lineage>
</organism>
<keyword evidence="1" id="KW-0560">Oxidoreductase</keyword>
<dbReference type="InterPro" id="IPR015815">
    <property type="entry name" value="HIBADH-related"/>
</dbReference>
<evidence type="ECO:0000256" key="2">
    <source>
        <dbReference type="ARBA" id="ARBA00023027"/>
    </source>
</evidence>
<dbReference type="Pfam" id="PF03446">
    <property type="entry name" value="NAD_binding_2"/>
    <property type="match status" value="1"/>
</dbReference>
<keyword evidence="2" id="KW-0520">NAD</keyword>
<dbReference type="GO" id="GO:0016491">
    <property type="term" value="F:oxidoreductase activity"/>
    <property type="evidence" value="ECO:0007669"/>
    <property type="project" value="UniProtKB-KW"/>
</dbReference>
<dbReference type="Gene3D" id="1.10.1040.10">
    <property type="entry name" value="N-(1-d-carboxylethyl)-l-norvaline Dehydrogenase, domain 2"/>
    <property type="match status" value="1"/>
</dbReference>
<evidence type="ECO:0000256" key="1">
    <source>
        <dbReference type="ARBA" id="ARBA00023002"/>
    </source>
</evidence>
<evidence type="ECO:0000259" key="3">
    <source>
        <dbReference type="Pfam" id="PF03446"/>
    </source>
</evidence>
<dbReference type="InterPro" id="IPR029154">
    <property type="entry name" value="HIBADH-like_NADP-bd"/>
</dbReference>
<dbReference type="InterPro" id="IPR051265">
    <property type="entry name" value="HIBADH-related_NP60_sf"/>
</dbReference>
<gene>
    <name evidence="5" type="ORF">UFOPK2689_00700</name>
</gene>
<dbReference type="InterPro" id="IPR036291">
    <property type="entry name" value="NAD(P)-bd_dom_sf"/>
</dbReference>
<dbReference type="PANTHER" id="PTHR43580">
    <property type="entry name" value="OXIDOREDUCTASE GLYR1-RELATED"/>
    <property type="match status" value="1"/>
</dbReference>
<dbReference type="EMBL" id="CAEZYL010000035">
    <property type="protein sequence ID" value="CAB4723008.1"/>
    <property type="molecule type" value="Genomic_DNA"/>
</dbReference>
<evidence type="ECO:0000313" key="5">
    <source>
        <dbReference type="EMBL" id="CAB4723008.1"/>
    </source>
</evidence>
<dbReference type="InterPro" id="IPR008927">
    <property type="entry name" value="6-PGluconate_DH-like_C_sf"/>
</dbReference>
<feature type="domain" description="6-phosphogluconate dehydrogenase NADP-binding" evidence="3">
    <location>
        <begin position="6"/>
        <end position="169"/>
    </location>
</feature>
<protein>
    <submittedName>
        <fullName evidence="5">Unannotated protein</fullName>
    </submittedName>
</protein>
<dbReference type="Gene3D" id="3.40.50.720">
    <property type="entry name" value="NAD(P)-binding Rossmann-like Domain"/>
    <property type="match status" value="1"/>
</dbReference>
<proteinExistence type="predicted"/>
<name>A0A6J6RKW4_9ZZZZ</name>
<dbReference type="AlphaFoldDB" id="A0A6J6RKW4"/>
<feature type="domain" description="3-hydroxyisobutyrate dehydrogenase-like NAD-binding" evidence="4">
    <location>
        <begin position="172"/>
        <end position="291"/>
    </location>
</feature>
<dbReference type="PIRSF" id="PIRSF000103">
    <property type="entry name" value="HIBADH"/>
    <property type="match status" value="1"/>
</dbReference>
<reference evidence="5" key="1">
    <citation type="submission" date="2020-05" db="EMBL/GenBank/DDBJ databases">
        <authorList>
            <person name="Chiriac C."/>
            <person name="Salcher M."/>
            <person name="Ghai R."/>
            <person name="Kavagutti S V."/>
        </authorList>
    </citation>
    <scope>NUCLEOTIDE SEQUENCE</scope>
</reference>
<accession>A0A6J6RKW4</accession>
<sequence>MSNIKNVAILGVGKMGAAMAKELVVAGYNVTLWNRNQSAADQLATAIASPLLSVAPTAKAALSNSDLAICTFTNGVVTQSVLLDDSSVLDGVKANLIIVDMGTSGVESAHALAAALSAKKIAFIDAPVSGSVATIAAHQLLVMASGNKSEIDQASVVFSAFAKKTAFLGAAGAGQAMKLAVNLIVHTLSAAVSEGLALATANGIEASAAYDVLEESVIAAPFVKYKRAAFLEPEAPVAMRIDTVLKDLGLILDLGQASQTPLTAATGVRELYAHAASAGFDAADMAALFRYIRES</sequence>
<dbReference type="SUPFAM" id="SSF48179">
    <property type="entry name" value="6-phosphogluconate dehydrogenase C-terminal domain-like"/>
    <property type="match status" value="1"/>
</dbReference>
<dbReference type="InterPro" id="IPR006115">
    <property type="entry name" value="6PGDH_NADP-bd"/>
</dbReference>
<dbReference type="Pfam" id="PF14833">
    <property type="entry name" value="NAD_binding_11"/>
    <property type="match status" value="1"/>
</dbReference>
<dbReference type="PANTHER" id="PTHR43580:SF2">
    <property type="entry name" value="CYTOKINE-LIKE NUCLEAR FACTOR N-PAC"/>
    <property type="match status" value="1"/>
</dbReference>